<keyword evidence="2" id="KW-1133">Transmembrane helix</keyword>
<dbReference type="OrthoDB" id="711099at2"/>
<sequence length="101" mass="11426">MKPKTIIFGLIAALVILVLFNNKEEASFWFFGEIRTSKLLILGIFFLLGVIMGGILFRRKRKQPNKINELQDEEISGTGEATPDPYAHLSAEDRNFLGKND</sequence>
<proteinExistence type="predicted"/>
<feature type="region of interest" description="Disordered" evidence="1">
    <location>
        <begin position="68"/>
        <end position="87"/>
    </location>
</feature>
<reference evidence="3 4" key="2">
    <citation type="journal article" date="2015" name="PLoS ONE">
        <title>Whole-Genome Optical Mapping and Finished Genome Sequence of Sphingobacterium deserti sp. nov., a New Species Isolated from the Western Desert of China.</title>
        <authorList>
            <person name="Teng C."/>
            <person name="Zhou Z."/>
            <person name="Molnar I."/>
            <person name="Li X."/>
            <person name="Tang R."/>
            <person name="Chen M."/>
            <person name="Wang L."/>
            <person name="Su S."/>
            <person name="Zhang W."/>
            <person name="Lin M."/>
        </authorList>
    </citation>
    <scope>NUCLEOTIDE SEQUENCE [LARGE SCALE GENOMIC DNA]</scope>
    <source>
        <strain evidence="4">ACCC05744</strain>
    </source>
</reference>
<dbReference type="EMBL" id="JJMU01000065">
    <property type="protein sequence ID" value="KGE12809.1"/>
    <property type="molecule type" value="Genomic_DNA"/>
</dbReference>
<feature type="transmembrane region" description="Helical" evidence="2">
    <location>
        <begin position="38"/>
        <end position="57"/>
    </location>
</feature>
<dbReference type="RefSeq" id="WP_037502748.1">
    <property type="nucleotide sequence ID" value="NZ_JJMU01000065.1"/>
</dbReference>
<organism evidence="3 4">
    <name type="scientific">Sphingobacterium deserti</name>
    <dbReference type="NCBI Taxonomy" id="1229276"/>
    <lineage>
        <taxon>Bacteria</taxon>
        <taxon>Pseudomonadati</taxon>
        <taxon>Bacteroidota</taxon>
        <taxon>Sphingobacteriia</taxon>
        <taxon>Sphingobacteriales</taxon>
        <taxon>Sphingobacteriaceae</taxon>
        <taxon>Sphingobacterium</taxon>
    </lineage>
</organism>
<dbReference type="AlphaFoldDB" id="A0A0B8T5E5"/>
<evidence type="ECO:0000313" key="3">
    <source>
        <dbReference type="EMBL" id="KGE12809.1"/>
    </source>
</evidence>
<dbReference type="Proteomes" id="UP000031802">
    <property type="component" value="Unassembled WGS sequence"/>
</dbReference>
<reference evidence="4" key="1">
    <citation type="submission" date="2014-04" db="EMBL/GenBank/DDBJ databases">
        <title>Whole-Genome optical mapping and complete genome sequence of Sphingobacterium deserti sp. nov., a new spaces isolated from desert in the west of China.</title>
        <authorList>
            <person name="Teng C."/>
            <person name="Zhou Z."/>
            <person name="Li X."/>
            <person name="Chen M."/>
            <person name="Lin M."/>
            <person name="Wang L."/>
            <person name="Su S."/>
            <person name="Zhang C."/>
            <person name="Zhang W."/>
        </authorList>
    </citation>
    <scope>NUCLEOTIDE SEQUENCE [LARGE SCALE GENOMIC DNA]</scope>
    <source>
        <strain evidence="4">ACCC05744</strain>
    </source>
</reference>
<dbReference type="STRING" id="1229276.DI53_3548"/>
<name>A0A0B8T5E5_9SPHI</name>
<evidence type="ECO:0000313" key="4">
    <source>
        <dbReference type="Proteomes" id="UP000031802"/>
    </source>
</evidence>
<dbReference type="NCBIfam" id="TIGR01167">
    <property type="entry name" value="LPXTG_anchor"/>
    <property type="match status" value="1"/>
</dbReference>
<dbReference type="PATRIC" id="fig|1229276.3.peg.3664"/>
<comment type="caution">
    <text evidence="3">The sequence shown here is derived from an EMBL/GenBank/DDBJ whole genome shotgun (WGS) entry which is preliminary data.</text>
</comment>
<keyword evidence="4" id="KW-1185">Reference proteome</keyword>
<evidence type="ECO:0008006" key="5">
    <source>
        <dbReference type="Google" id="ProtNLM"/>
    </source>
</evidence>
<evidence type="ECO:0000256" key="1">
    <source>
        <dbReference type="SAM" id="MobiDB-lite"/>
    </source>
</evidence>
<keyword evidence="2" id="KW-0812">Transmembrane</keyword>
<keyword evidence="2" id="KW-0472">Membrane</keyword>
<evidence type="ECO:0000256" key="2">
    <source>
        <dbReference type="SAM" id="Phobius"/>
    </source>
</evidence>
<gene>
    <name evidence="3" type="ORF">DI53_3548</name>
</gene>
<protein>
    <recommendedName>
        <fullName evidence="5">Lipopolysaccharide assembly protein A domain-containing protein</fullName>
    </recommendedName>
</protein>
<accession>A0A0B8T5E5</accession>